<name>A0A4U1C6C7_9SPHI</name>
<dbReference type="InterPro" id="IPR013783">
    <property type="entry name" value="Ig-like_fold"/>
</dbReference>
<feature type="domain" description="Type 9 secretion system plug protein N-terminal" evidence="2">
    <location>
        <begin position="36"/>
        <end position="160"/>
    </location>
</feature>
<proteinExistence type="predicted"/>
<sequence length="421" mass="49297">MRKLVNLFLFSFLIILPGINAAAQLVYDNKVYQPNIKTVECYKTDKEQSLPIIILKSAETITLAFDDLKGGNKNYNYTIEHCTYDWKPSRINKLDYLETFDEDIIFKYRFSFNTLQKFTHYELKLPNEQIKPKIAGNYLLKVYEGNNQNKVILTQRLYITNNAVNVGVEIVPSSGVEFRTTKQKVNFTIFHPMNIVNPNMEIKAIVMQNNNPQTSILNTKPTFVKPNSLVYNDINLNEFWGGNEYRKFDTRNFRYKGEHVQDFYRDTTINVILVTDQPFGNARYSNQIDENGNFFIRNQEGRDNVTDSDYADVLFSLNANPPTAKGNAYVVGRFNNYILDENSKLDFEPSRRRFYQNIKLKQGLYDYKYVWVDEDGKYNDTIFEGSFFETDNSYQVMVYYRKPGARWDELVGFSNLSTVRN</sequence>
<dbReference type="EMBL" id="SWBO01000005">
    <property type="protein sequence ID" value="TKB99871.1"/>
    <property type="molecule type" value="Genomic_DNA"/>
</dbReference>
<accession>A0A4U1C6C7</accession>
<protein>
    <submittedName>
        <fullName evidence="3">DUF5103 domain-containing protein</fullName>
    </submittedName>
</protein>
<gene>
    <name evidence="3" type="ORF">FA045_10510</name>
</gene>
<comment type="caution">
    <text evidence="3">The sequence shown here is derived from an EMBL/GenBank/DDBJ whole genome shotgun (WGS) entry which is preliminary data.</text>
</comment>
<dbReference type="OrthoDB" id="1522602at2"/>
<dbReference type="InterPro" id="IPR031345">
    <property type="entry name" value="T9SS_Plug_N"/>
</dbReference>
<feature type="chain" id="PRO_5020707629" evidence="1">
    <location>
        <begin position="23"/>
        <end position="421"/>
    </location>
</feature>
<evidence type="ECO:0000259" key="2">
    <source>
        <dbReference type="Pfam" id="PF17116"/>
    </source>
</evidence>
<keyword evidence="4" id="KW-1185">Reference proteome</keyword>
<dbReference type="Pfam" id="PF17116">
    <property type="entry name" value="T9SS_plug_1st"/>
    <property type="match status" value="1"/>
</dbReference>
<feature type="signal peptide" evidence="1">
    <location>
        <begin position="1"/>
        <end position="22"/>
    </location>
</feature>
<evidence type="ECO:0000313" key="4">
    <source>
        <dbReference type="Proteomes" id="UP000310477"/>
    </source>
</evidence>
<evidence type="ECO:0000256" key="1">
    <source>
        <dbReference type="SAM" id="SignalP"/>
    </source>
</evidence>
<dbReference type="RefSeq" id="WP_136877036.1">
    <property type="nucleotide sequence ID" value="NZ_SWBO01000005.1"/>
</dbReference>
<dbReference type="Gene3D" id="2.60.40.10">
    <property type="entry name" value="Immunoglobulins"/>
    <property type="match status" value="1"/>
</dbReference>
<organism evidence="3 4">
    <name type="scientific">Pedobacter cryotolerans</name>
    <dbReference type="NCBI Taxonomy" id="2571270"/>
    <lineage>
        <taxon>Bacteria</taxon>
        <taxon>Pseudomonadati</taxon>
        <taxon>Bacteroidota</taxon>
        <taxon>Sphingobacteriia</taxon>
        <taxon>Sphingobacteriales</taxon>
        <taxon>Sphingobacteriaceae</taxon>
        <taxon>Pedobacter</taxon>
    </lineage>
</organism>
<dbReference type="AlphaFoldDB" id="A0A4U1C6C7"/>
<evidence type="ECO:0000313" key="3">
    <source>
        <dbReference type="EMBL" id="TKB99871.1"/>
    </source>
</evidence>
<keyword evidence="1" id="KW-0732">Signal</keyword>
<dbReference type="Proteomes" id="UP000310477">
    <property type="component" value="Unassembled WGS sequence"/>
</dbReference>
<reference evidence="3 4" key="1">
    <citation type="submission" date="2019-04" db="EMBL/GenBank/DDBJ databases">
        <title>Pedobacter sp. AR-2-6 sp. nov., isolated from Arctic soil.</title>
        <authorList>
            <person name="Dahal R.H."/>
            <person name="Kim D.-U."/>
        </authorList>
    </citation>
    <scope>NUCLEOTIDE SEQUENCE [LARGE SCALE GENOMIC DNA]</scope>
    <source>
        <strain evidence="3 4">AR-2-6</strain>
    </source>
</reference>